<gene>
    <name evidence="1" type="ORF">A6R68_05426</name>
</gene>
<sequence length="93" mass="11088">LSETIDVDEELKLCSFCVKLMAVEASLCEEWKRYVTKGELEKRVTSLFMDALWMPIQKHYTKKNEEEAVEYVKVLVKRMKEVKEKCQEQIINR</sequence>
<organism evidence="1 2">
    <name type="scientific">Neotoma lepida</name>
    <name type="common">Desert woodrat</name>
    <dbReference type="NCBI Taxonomy" id="56216"/>
    <lineage>
        <taxon>Eukaryota</taxon>
        <taxon>Metazoa</taxon>
        <taxon>Chordata</taxon>
        <taxon>Craniata</taxon>
        <taxon>Vertebrata</taxon>
        <taxon>Euteleostomi</taxon>
        <taxon>Mammalia</taxon>
        <taxon>Eutheria</taxon>
        <taxon>Euarchontoglires</taxon>
        <taxon>Glires</taxon>
        <taxon>Rodentia</taxon>
        <taxon>Myomorpha</taxon>
        <taxon>Muroidea</taxon>
        <taxon>Cricetidae</taxon>
        <taxon>Neotominae</taxon>
        <taxon>Neotoma</taxon>
    </lineage>
</organism>
<dbReference type="STRING" id="56216.A0A1A6GJI5"/>
<evidence type="ECO:0000313" key="1">
    <source>
        <dbReference type="EMBL" id="OBS66034.1"/>
    </source>
</evidence>
<dbReference type="AlphaFoldDB" id="A0A1A6GJI5"/>
<evidence type="ECO:0000313" key="2">
    <source>
        <dbReference type="Proteomes" id="UP000092124"/>
    </source>
</evidence>
<feature type="non-terminal residue" evidence="1">
    <location>
        <position position="1"/>
    </location>
</feature>
<accession>A0A1A6GJI5</accession>
<dbReference type="EMBL" id="LZPO01087627">
    <property type="protein sequence ID" value="OBS66034.1"/>
    <property type="molecule type" value="Genomic_DNA"/>
</dbReference>
<feature type="non-terminal residue" evidence="1">
    <location>
        <position position="93"/>
    </location>
</feature>
<dbReference type="Proteomes" id="UP000092124">
    <property type="component" value="Unassembled WGS sequence"/>
</dbReference>
<comment type="caution">
    <text evidence="1">The sequence shown here is derived from an EMBL/GenBank/DDBJ whole genome shotgun (WGS) entry which is preliminary data.</text>
</comment>
<name>A0A1A6GJI5_NEOLE</name>
<keyword evidence="2" id="KW-1185">Reference proteome</keyword>
<proteinExistence type="predicted"/>
<reference evidence="1 2" key="1">
    <citation type="submission" date="2016-06" db="EMBL/GenBank/DDBJ databases">
        <title>The Draft Genome Sequence and Annotation of the Desert Woodrat Neotoma lepida.</title>
        <authorList>
            <person name="Campbell M."/>
            <person name="Oakeson K.F."/>
            <person name="Yandell M."/>
            <person name="Halpert J.R."/>
            <person name="Dearing D."/>
        </authorList>
    </citation>
    <scope>NUCLEOTIDE SEQUENCE [LARGE SCALE GENOMIC DNA]</scope>
    <source>
        <strain evidence="1">417</strain>
        <tissue evidence="1">Liver</tissue>
    </source>
</reference>
<dbReference type="Gene3D" id="1.20.5.2650">
    <property type="match status" value="1"/>
</dbReference>
<protein>
    <submittedName>
        <fullName evidence="1">Uncharacterized protein</fullName>
    </submittedName>
</protein>